<dbReference type="Pfam" id="PF00391">
    <property type="entry name" value="PEP-utilizers"/>
    <property type="match status" value="1"/>
</dbReference>
<dbReference type="RefSeq" id="WP_168515963.1">
    <property type="nucleotide sequence ID" value="NZ_JAAXLS010000008.1"/>
</dbReference>
<feature type="domain" description="PEP-utilising enzyme mobile" evidence="1">
    <location>
        <begin position="503"/>
        <end position="573"/>
    </location>
</feature>
<protein>
    <submittedName>
        <fullName evidence="2">Phosphoenolpyruvate-utilizing protein</fullName>
    </submittedName>
</protein>
<dbReference type="InterPro" id="IPR036637">
    <property type="entry name" value="Phosphohistidine_dom_sf"/>
</dbReference>
<reference evidence="2 3" key="1">
    <citation type="submission" date="2020-04" db="EMBL/GenBank/DDBJ databases">
        <title>Novel species.</title>
        <authorList>
            <person name="Teo W.F.A."/>
            <person name="Lipun K."/>
            <person name="Srisuk N."/>
            <person name="Duangmal K."/>
        </authorList>
    </citation>
    <scope>NUCLEOTIDE SEQUENCE [LARGE SCALE GENOMIC DNA]</scope>
    <source>
        <strain evidence="2 3">K13G38</strain>
    </source>
</reference>
<keyword evidence="3" id="KW-1185">Reference proteome</keyword>
<dbReference type="PANTHER" id="PTHR43615:SF1">
    <property type="entry name" value="PPDK_N DOMAIN-CONTAINING PROTEIN"/>
    <property type="match status" value="1"/>
</dbReference>
<evidence type="ECO:0000313" key="3">
    <source>
        <dbReference type="Proteomes" id="UP000715441"/>
    </source>
</evidence>
<comment type="caution">
    <text evidence="2">The sequence shown here is derived from an EMBL/GenBank/DDBJ whole genome shotgun (WGS) entry which is preliminary data.</text>
</comment>
<dbReference type="Gene3D" id="3.50.30.10">
    <property type="entry name" value="Phosphohistidine domain"/>
    <property type="match status" value="1"/>
</dbReference>
<dbReference type="EMBL" id="JAAXLS010000008">
    <property type="protein sequence ID" value="NKQ54271.1"/>
    <property type="molecule type" value="Genomic_DNA"/>
</dbReference>
<evidence type="ECO:0000313" key="2">
    <source>
        <dbReference type="EMBL" id="NKQ54271.1"/>
    </source>
</evidence>
<proteinExistence type="predicted"/>
<evidence type="ECO:0000259" key="1">
    <source>
        <dbReference type="Pfam" id="PF00391"/>
    </source>
</evidence>
<dbReference type="PANTHER" id="PTHR43615">
    <property type="entry name" value="PHOSPHOENOLPYRUVATE SYNTHASE-RELATED"/>
    <property type="match status" value="1"/>
</dbReference>
<dbReference type="InterPro" id="IPR008279">
    <property type="entry name" value="PEP-util_enz_mobile_dom"/>
</dbReference>
<accession>A0ABX1J7F1</accession>
<dbReference type="SUPFAM" id="SSF52009">
    <property type="entry name" value="Phosphohistidine domain"/>
    <property type="match status" value="1"/>
</dbReference>
<gene>
    <name evidence="2" type="ORF">HFP15_15390</name>
</gene>
<name>A0ABX1J7F1_9PSEU</name>
<sequence length="578" mass="63236">MVDISRPWIVDTPLSERWPVYTRANVGEVSPNATTPLMWSMIGGPPAEREWKQALVEFGAFDIEEFRPDLIDIQGMVHGYIYLNLSNSRTFGARMPGATPELMDRTYLGEIEAPPYVPHPDDDKPGYTERILATVQRVLGEKARPDVAEHKKLAAKLRAERPDLTALSDSELLARQRSVMEYPYGPTLRTHLRMVYEGSVVTGALDQAVAGLGDPTLAIRLMSGLGDIASAAPNQAMWQLGRMVTASPELTAEFDKGVAGLEERLRSSGSETAQAFLSEFDAFIYEYGSRSTDEWSAAPKSWETHPSIPLGMIDRMRLQDDEKEPGRQAARLRGERQALVAEVTGKLSDNCEALSQILAVLESAELYSRAREQSKTNCIRMLHEARLPVWELGKRYTAKGVLGRPEDITMLLESELDAFIANPQSFVPVIAERWEWYDALDELEPPFFINGEIPPVTTWPKKKDPDLQPAGPGTVLTGIGACPGTATGVARVITDPEDAPDLEPGEILVAPLTDPGWTPIFTSAAAVVVNVGAPMSHAAIVSRELGIPCVLGVRGATKKIKDGTRLTVNGTTGEVTVE</sequence>
<dbReference type="Proteomes" id="UP000715441">
    <property type="component" value="Unassembled WGS sequence"/>
</dbReference>
<organism evidence="2 3">
    <name type="scientific">Amycolatopsis acididurans</name>
    <dbReference type="NCBI Taxonomy" id="2724524"/>
    <lineage>
        <taxon>Bacteria</taxon>
        <taxon>Bacillati</taxon>
        <taxon>Actinomycetota</taxon>
        <taxon>Actinomycetes</taxon>
        <taxon>Pseudonocardiales</taxon>
        <taxon>Pseudonocardiaceae</taxon>
        <taxon>Amycolatopsis</taxon>
    </lineage>
</organism>
<dbReference type="InterPro" id="IPR051549">
    <property type="entry name" value="PEP_Utilizing_Enz"/>
</dbReference>